<feature type="compositionally biased region" description="Polar residues" evidence="1">
    <location>
        <begin position="405"/>
        <end position="426"/>
    </location>
</feature>
<name>A0A2T7PKW2_POMCA</name>
<keyword evidence="2" id="KW-0472">Membrane</keyword>
<proteinExistence type="predicted"/>
<evidence type="ECO:0000256" key="2">
    <source>
        <dbReference type="SAM" id="Phobius"/>
    </source>
</evidence>
<feature type="region of interest" description="Disordered" evidence="1">
    <location>
        <begin position="1"/>
        <end position="30"/>
    </location>
</feature>
<evidence type="ECO:0000313" key="4">
    <source>
        <dbReference type="Proteomes" id="UP000245119"/>
    </source>
</evidence>
<evidence type="ECO:0000313" key="3">
    <source>
        <dbReference type="EMBL" id="PVD34058.1"/>
    </source>
</evidence>
<dbReference type="OrthoDB" id="6152919at2759"/>
<feature type="region of interest" description="Disordered" evidence="1">
    <location>
        <begin position="606"/>
        <end position="631"/>
    </location>
</feature>
<dbReference type="InterPro" id="IPR029293">
    <property type="entry name" value="RHNO1"/>
</dbReference>
<protein>
    <submittedName>
        <fullName evidence="3">Uncharacterized protein</fullName>
    </submittedName>
</protein>
<feature type="region of interest" description="Disordered" evidence="1">
    <location>
        <begin position="403"/>
        <end position="452"/>
    </location>
</feature>
<sequence length="631" mass="70173">MPLSRTRRSRKTPLVFTESPVESRQTPVTPVLCADRPVTATSVPISDHSNKPWVSPQFPYPQTYNGKRKHKHHDKVKKSSMSDKENNQDCNPRTNLHHKYRSLVFLKHLERDIQGCQTDLPDNSKLLHPLGHHSSCSIPEKFSNQKSERSLQFAGTDIRQAHMNSVALPNTRQQLCPRASTNTREKTHNVNTGAVSDQGQCCKVQLDASLLVVDTPEHEYHLSYRQRQLKKNIKKNSFNISANWLYLSCSCGGQPTTDRWHQLLSVALSVSYDNREERLVSLQTARSAQQEASNWTVQVTNSEFSGTAVTAQLDVIIDLASKTGLMEFRCNFVAIDPYHKHQYQIKSWTFEAPAGSKTAVTVQSFVTKASVGDSTTAPPSTAITSAAIRTPFNPTILTRLRSEKTTAYQETSTAKATSLTRSTNEATSTTEKSTSRETKRSSTGVQASEEQTGASEALNGVNNYISLTVGFAVLAALAIVILVSVVWLIVRWRTKPVADPPLPQPHRPSLTRTLSQELFNKINDFFSGTLTPSMLDAFKRRDSHVYETPYDVPNDEEFEHTHGTLNAENSSIKDARCVSECVEDCDETLHTVSSERPSADAALYLTPVSGDKRQDDLSANVPSSYITPSPE</sequence>
<dbReference type="PANTHER" id="PTHR35541">
    <property type="entry name" value="RAD9, HUS1, RAD1-INTERACTING NUCLEAR ORPHAN PROTEIN 1"/>
    <property type="match status" value="1"/>
</dbReference>
<dbReference type="EMBL" id="PZQS01000003">
    <property type="protein sequence ID" value="PVD34058.1"/>
    <property type="molecule type" value="Genomic_DNA"/>
</dbReference>
<accession>A0A2T7PKW2</accession>
<keyword evidence="4" id="KW-1185">Reference proteome</keyword>
<dbReference type="GO" id="GO:0071479">
    <property type="term" value="P:cellular response to ionizing radiation"/>
    <property type="evidence" value="ECO:0007669"/>
    <property type="project" value="InterPro"/>
</dbReference>
<dbReference type="GO" id="GO:0005634">
    <property type="term" value="C:nucleus"/>
    <property type="evidence" value="ECO:0007669"/>
    <property type="project" value="InterPro"/>
</dbReference>
<dbReference type="GO" id="GO:0000725">
    <property type="term" value="P:recombinational repair"/>
    <property type="evidence" value="ECO:0007669"/>
    <property type="project" value="TreeGrafter"/>
</dbReference>
<dbReference type="GO" id="GO:0005694">
    <property type="term" value="C:chromosome"/>
    <property type="evidence" value="ECO:0007669"/>
    <property type="project" value="TreeGrafter"/>
</dbReference>
<comment type="caution">
    <text evidence="3">The sequence shown here is derived from an EMBL/GenBank/DDBJ whole genome shotgun (WGS) entry which is preliminary data.</text>
</comment>
<dbReference type="AlphaFoldDB" id="A0A2T7PKW2"/>
<reference evidence="3 4" key="1">
    <citation type="submission" date="2018-04" db="EMBL/GenBank/DDBJ databases">
        <title>The genome of golden apple snail Pomacea canaliculata provides insight into stress tolerance and invasive adaptation.</title>
        <authorList>
            <person name="Liu C."/>
            <person name="Liu B."/>
            <person name="Ren Y."/>
            <person name="Zhang Y."/>
            <person name="Wang H."/>
            <person name="Li S."/>
            <person name="Jiang F."/>
            <person name="Yin L."/>
            <person name="Zhang G."/>
            <person name="Qian W."/>
            <person name="Fan W."/>
        </authorList>
    </citation>
    <scope>NUCLEOTIDE SEQUENCE [LARGE SCALE GENOMIC DNA]</scope>
    <source>
        <strain evidence="3">SZHN2017</strain>
        <tissue evidence="3">Muscle</tissue>
    </source>
</reference>
<keyword evidence="2" id="KW-0812">Transmembrane</keyword>
<keyword evidence="2" id="KW-1133">Transmembrane helix</keyword>
<dbReference type="Pfam" id="PF15319">
    <property type="entry name" value="RHINO"/>
    <property type="match status" value="1"/>
</dbReference>
<feature type="compositionally biased region" description="Polar residues" evidence="1">
    <location>
        <begin position="620"/>
        <end position="631"/>
    </location>
</feature>
<organism evidence="3 4">
    <name type="scientific">Pomacea canaliculata</name>
    <name type="common">Golden apple snail</name>
    <dbReference type="NCBI Taxonomy" id="400727"/>
    <lineage>
        <taxon>Eukaryota</taxon>
        <taxon>Metazoa</taxon>
        <taxon>Spiralia</taxon>
        <taxon>Lophotrochozoa</taxon>
        <taxon>Mollusca</taxon>
        <taxon>Gastropoda</taxon>
        <taxon>Caenogastropoda</taxon>
        <taxon>Architaenioglossa</taxon>
        <taxon>Ampullarioidea</taxon>
        <taxon>Ampullariidae</taxon>
        <taxon>Pomacea</taxon>
    </lineage>
</organism>
<feature type="compositionally biased region" description="Basic residues" evidence="1">
    <location>
        <begin position="1"/>
        <end position="11"/>
    </location>
</feature>
<dbReference type="Proteomes" id="UP000245119">
    <property type="component" value="Linkage Group LG3"/>
</dbReference>
<feature type="compositionally biased region" description="Basic residues" evidence="1">
    <location>
        <begin position="66"/>
        <end position="78"/>
    </location>
</feature>
<feature type="transmembrane region" description="Helical" evidence="2">
    <location>
        <begin position="464"/>
        <end position="490"/>
    </location>
</feature>
<dbReference type="PANTHER" id="PTHR35541:SF1">
    <property type="entry name" value="RAD9, HUS1, RAD1-INTERACTING NUCLEAR ORPHAN PROTEIN 1"/>
    <property type="match status" value="1"/>
</dbReference>
<dbReference type="GO" id="GO:0000077">
    <property type="term" value="P:DNA damage checkpoint signaling"/>
    <property type="evidence" value="ECO:0007669"/>
    <property type="project" value="InterPro"/>
</dbReference>
<feature type="region of interest" description="Disordered" evidence="1">
    <location>
        <begin position="53"/>
        <end position="94"/>
    </location>
</feature>
<gene>
    <name evidence="3" type="ORF">C0Q70_05320</name>
</gene>
<evidence type="ECO:0000256" key="1">
    <source>
        <dbReference type="SAM" id="MobiDB-lite"/>
    </source>
</evidence>